<keyword evidence="5" id="KW-0119">Carbohydrate metabolism</keyword>
<evidence type="ECO:0000256" key="4">
    <source>
        <dbReference type="ARBA" id="ARBA00022842"/>
    </source>
</evidence>
<dbReference type="NCBIfam" id="TIGR01509">
    <property type="entry name" value="HAD-SF-IA-v3"/>
    <property type="match status" value="1"/>
</dbReference>
<dbReference type="InterPro" id="IPR051600">
    <property type="entry name" value="Beta-PGM-like"/>
</dbReference>
<dbReference type="InterPro" id="IPR023214">
    <property type="entry name" value="HAD_sf"/>
</dbReference>
<dbReference type="InterPro" id="IPR023198">
    <property type="entry name" value="PGP-like_dom2"/>
</dbReference>
<dbReference type="SUPFAM" id="SSF56784">
    <property type="entry name" value="HAD-like"/>
    <property type="match status" value="1"/>
</dbReference>
<dbReference type="Proteomes" id="UP000008206">
    <property type="component" value="Chromosome"/>
</dbReference>
<dbReference type="AlphaFoldDB" id="E0UG36"/>
<organism evidence="6 7">
    <name type="scientific">Gloeothece verrucosa (strain PCC 7822)</name>
    <name type="common">Cyanothece sp. (strain PCC 7822)</name>
    <dbReference type="NCBI Taxonomy" id="497965"/>
    <lineage>
        <taxon>Bacteria</taxon>
        <taxon>Bacillati</taxon>
        <taxon>Cyanobacteriota</taxon>
        <taxon>Cyanophyceae</taxon>
        <taxon>Oscillatoriophycideae</taxon>
        <taxon>Chroococcales</taxon>
        <taxon>Aphanothecaceae</taxon>
        <taxon>Gloeothece</taxon>
        <taxon>Gloeothece verrucosa</taxon>
    </lineage>
</organism>
<proteinExistence type="inferred from homology"/>
<evidence type="ECO:0000256" key="5">
    <source>
        <dbReference type="ARBA" id="ARBA00023277"/>
    </source>
</evidence>
<dbReference type="InterPro" id="IPR036412">
    <property type="entry name" value="HAD-like_sf"/>
</dbReference>
<comment type="similarity">
    <text evidence="2">Belongs to the HAD-like hydrolase superfamily. CbbY/CbbZ/Gph/YieH family.</text>
</comment>
<keyword evidence="6" id="KW-0378">Hydrolase</keyword>
<dbReference type="EMBL" id="CP002198">
    <property type="protein sequence ID" value="ADN15537.1"/>
    <property type="molecule type" value="Genomic_DNA"/>
</dbReference>
<sequence>MLSAILFDLDGTLANTDPLHFLTWKEILAHFDLFIDQEFYNRRISGRLNEVIIKDILPQLSDTEGIKLAEEKEAQFRQLAQGLQPMNGLIHLLEWAQSRQIKQAVVTNAPRKNAEFMLEVLGLQQRLPTVILAEEAPKGKPDPAPYLLALNRLGVSAAEAVAFEDSPSGIRAATAAGIFTIGVNSTHDSNHLLESGAKWIIEDFNASQLWQWLNQ</sequence>
<dbReference type="KEGG" id="cyj:Cyan7822_3596"/>
<dbReference type="STRING" id="497965.Cyan7822_3596"/>
<dbReference type="CDD" id="cd07505">
    <property type="entry name" value="HAD_BPGM-like"/>
    <property type="match status" value="1"/>
</dbReference>
<evidence type="ECO:0000256" key="2">
    <source>
        <dbReference type="ARBA" id="ARBA00006171"/>
    </source>
</evidence>
<evidence type="ECO:0000256" key="1">
    <source>
        <dbReference type="ARBA" id="ARBA00001946"/>
    </source>
</evidence>
<dbReference type="GO" id="GO:0046872">
    <property type="term" value="F:metal ion binding"/>
    <property type="evidence" value="ECO:0007669"/>
    <property type="project" value="UniProtKB-KW"/>
</dbReference>
<dbReference type="InterPro" id="IPR041492">
    <property type="entry name" value="HAD_2"/>
</dbReference>
<dbReference type="Gene3D" id="1.10.150.240">
    <property type="entry name" value="Putative phosphatase, domain 2"/>
    <property type="match status" value="1"/>
</dbReference>
<dbReference type="InterPro" id="IPR006439">
    <property type="entry name" value="HAD-SF_hydro_IA"/>
</dbReference>
<dbReference type="SFLD" id="SFLDG01129">
    <property type="entry name" value="C1.5:_HAD__Beta-PGM__Phosphata"/>
    <property type="match status" value="1"/>
</dbReference>
<keyword evidence="4" id="KW-0460">Magnesium</keyword>
<accession>E0UG36</accession>
<dbReference type="SFLD" id="SFLDS00003">
    <property type="entry name" value="Haloacid_Dehalogenase"/>
    <property type="match status" value="1"/>
</dbReference>
<dbReference type="Pfam" id="PF13419">
    <property type="entry name" value="HAD_2"/>
    <property type="match status" value="1"/>
</dbReference>
<evidence type="ECO:0000256" key="3">
    <source>
        <dbReference type="ARBA" id="ARBA00022723"/>
    </source>
</evidence>
<keyword evidence="3" id="KW-0479">Metal-binding</keyword>
<gene>
    <name evidence="6" type="ordered locus">Cyan7822_3596</name>
</gene>
<dbReference type="PANTHER" id="PTHR46193">
    <property type="entry name" value="6-PHOSPHOGLUCONATE PHOSPHATASE"/>
    <property type="match status" value="1"/>
</dbReference>
<dbReference type="SFLD" id="SFLDG01135">
    <property type="entry name" value="C1.5.6:_HAD__Beta-PGM__Phospha"/>
    <property type="match status" value="1"/>
</dbReference>
<keyword evidence="7" id="KW-1185">Reference proteome</keyword>
<reference evidence="7" key="1">
    <citation type="journal article" date="2011" name="MBio">
        <title>Novel metabolic attributes of the genus Cyanothece, comprising a group of unicellular nitrogen-fixing Cyanobacteria.</title>
        <authorList>
            <person name="Bandyopadhyay A."/>
            <person name="Elvitigala T."/>
            <person name="Welsh E."/>
            <person name="Stockel J."/>
            <person name="Liberton M."/>
            <person name="Min H."/>
            <person name="Sherman L.A."/>
            <person name="Pakrasi H.B."/>
        </authorList>
    </citation>
    <scope>NUCLEOTIDE SEQUENCE [LARGE SCALE GENOMIC DNA]</scope>
    <source>
        <strain evidence="7">PCC 7822</strain>
    </source>
</reference>
<protein>
    <submittedName>
        <fullName evidence="6">HAD-superfamily hydrolase, subfamily IA, variant 3</fullName>
    </submittedName>
</protein>
<evidence type="ECO:0000313" key="7">
    <source>
        <dbReference type="Proteomes" id="UP000008206"/>
    </source>
</evidence>
<comment type="cofactor">
    <cofactor evidence="1">
        <name>Mg(2+)</name>
        <dbReference type="ChEBI" id="CHEBI:18420"/>
    </cofactor>
</comment>
<dbReference type="PANTHER" id="PTHR46193:SF18">
    <property type="entry name" value="HEXITOL PHOSPHATASE B"/>
    <property type="match status" value="1"/>
</dbReference>
<dbReference type="OrthoDB" id="9797743at2"/>
<dbReference type="eggNOG" id="COG0637">
    <property type="taxonomic scope" value="Bacteria"/>
</dbReference>
<evidence type="ECO:0000313" key="6">
    <source>
        <dbReference type="EMBL" id="ADN15537.1"/>
    </source>
</evidence>
<dbReference type="GO" id="GO:0016787">
    <property type="term" value="F:hydrolase activity"/>
    <property type="evidence" value="ECO:0007669"/>
    <property type="project" value="UniProtKB-KW"/>
</dbReference>
<dbReference type="HOGENOM" id="CLU_045011_13_4_3"/>
<dbReference type="Gene3D" id="3.40.50.1000">
    <property type="entry name" value="HAD superfamily/HAD-like"/>
    <property type="match status" value="1"/>
</dbReference>
<name>E0UG36_GLOV7</name>